<dbReference type="Gene3D" id="6.10.140.2220">
    <property type="match status" value="1"/>
</dbReference>
<proteinExistence type="predicted"/>
<evidence type="ECO:0000256" key="5">
    <source>
        <dbReference type="SAM" id="MobiDB-lite"/>
    </source>
</evidence>
<keyword evidence="2 4" id="KW-0863">Zinc-finger</keyword>
<evidence type="ECO:0000256" key="1">
    <source>
        <dbReference type="ARBA" id="ARBA00022723"/>
    </source>
</evidence>
<accession>A0ABR1JX72</accession>
<reference evidence="7 8" key="1">
    <citation type="submission" date="2024-01" db="EMBL/GenBank/DDBJ databases">
        <title>A draft genome for the cacao thread blight pathogen Marasmiellus scandens.</title>
        <authorList>
            <person name="Baruah I.K."/>
            <person name="Leung J."/>
            <person name="Bukari Y."/>
            <person name="Amoako-Attah I."/>
            <person name="Meinhardt L.W."/>
            <person name="Bailey B.A."/>
            <person name="Cohen S.P."/>
        </authorList>
    </citation>
    <scope>NUCLEOTIDE SEQUENCE [LARGE SCALE GENOMIC DNA]</scope>
    <source>
        <strain evidence="7 8">GH-19</strain>
    </source>
</reference>
<gene>
    <name evidence="7" type="ORF">VKT23_004820</name>
</gene>
<evidence type="ECO:0000256" key="3">
    <source>
        <dbReference type="ARBA" id="ARBA00022833"/>
    </source>
</evidence>
<feature type="compositionally biased region" description="Basic and acidic residues" evidence="5">
    <location>
        <begin position="612"/>
        <end position="627"/>
    </location>
</feature>
<keyword evidence="8" id="KW-1185">Reference proteome</keyword>
<protein>
    <recommendedName>
        <fullName evidence="6">MYND-type domain-containing protein</fullName>
    </recommendedName>
</protein>
<dbReference type="Pfam" id="PF01753">
    <property type="entry name" value="zf-MYND"/>
    <property type="match status" value="1"/>
</dbReference>
<keyword evidence="3" id="KW-0862">Zinc</keyword>
<evidence type="ECO:0000256" key="2">
    <source>
        <dbReference type="ARBA" id="ARBA00022771"/>
    </source>
</evidence>
<dbReference type="InterPro" id="IPR002893">
    <property type="entry name" value="Znf_MYND"/>
</dbReference>
<dbReference type="SUPFAM" id="SSF144232">
    <property type="entry name" value="HIT/MYND zinc finger-like"/>
    <property type="match status" value="1"/>
</dbReference>
<evidence type="ECO:0000256" key="4">
    <source>
        <dbReference type="PROSITE-ProRule" id="PRU00134"/>
    </source>
</evidence>
<feature type="domain" description="MYND-type" evidence="6">
    <location>
        <begin position="431"/>
        <end position="471"/>
    </location>
</feature>
<organism evidence="7 8">
    <name type="scientific">Marasmiellus scandens</name>
    <dbReference type="NCBI Taxonomy" id="2682957"/>
    <lineage>
        <taxon>Eukaryota</taxon>
        <taxon>Fungi</taxon>
        <taxon>Dikarya</taxon>
        <taxon>Basidiomycota</taxon>
        <taxon>Agaricomycotina</taxon>
        <taxon>Agaricomycetes</taxon>
        <taxon>Agaricomycetidae</taxon>
        <taxon>Agaricales</taxon>
        <taxon>Marasmiineae</taxon>
        <taxon>Omphalotaceae</taxon>
        <taxon>Marasmiellus</taxon>
    </lineage>
</organism>
<evidence type="ECO:0000313" key="8">
    <source>
        <dbReference type="Proteomes" id="UP001498398"/>
    </source>
</evidence>
<comment type="caution">
    <text evidence="7">The sequence shown here is derived from an EMBL/GenBank/DDBJ whole genome shotgun (WGS) entry which is preliminary data.</text>
</comment>
<sequence>MSSAPSPSRLIYERIREISDRAKQQIPSLQKVYRFLRTKPRHFHIRQPSPEDRDAITALCALTQLYASDSDYCLEKRWSTHIWPWIEFLVDNFLTVTDSDLAHDVLDLQDIAIWCIPVIIAVYHYSSSEIMSLRQRWIRDLLKTSPEVFSTTVKLWVCCIERRHPILQTLLDTLDMYRENLDGPCFRDAMAREIISIPHSIRILLNYAVHEATLTKSGADLETLEFVVSSIGLMTKSGTHSDQFITSFLSNHGINSLTSIMKRLSSSNDFEGLSYEDKTIWFECARRLLMSIQQVVYRQRQQSTVVLILQGDLLHSMIHSTAMFEFECGTLQTGSRPSMTDVYCVILKWIMSFMTCRDVLNSFMRSVRRIESQSEAYASFLKVRCPSYASSDLGVVWEALVATVELVKVSRHEYKTEYKENYRHICINPKCPHLFNDEFDVSPKKCSGCLAVIYCSRSCQKQDWKAHRSTCNEERRLAKSTGLPPSVTALDSDFFHWLCVAEVCERSDEIEDLLEDVDKPIAVLDFQEIPASIDVVPLSELKSSESPYPINGTVLNRLHEIIEVGFDVTTFAIFGGDLGFAKGVDFDEGFADDESEENHSYSSDDDDESDKEGEGRNSGKGHTDEEL</sequence>
<keyword evidence="1" id="KW-0479">Metal-binding</keyword>
<dbReference type="EMBL" id="JBANRG010000005">
    <property type="protein sequence ID" value="KAK7466095.1"/>
    <property type="molecule type" value="Genomic_DNA"/>
</dbReference>
<dbReference type="PROSITE" id="PS50865">
    <property type="entry name" value="ZF_MYND_2"/>
    <property type="match status" value="1"/>
</dbReference>
<name>A0ABR1JX72_9AGAR</name>
<evidence type="ECO:0000313" key="7">
    <source>
        <dbReference type="EMBL" id="KAK7466095.1"/>
    </source>
</evidence>
<feature type="region of interest" description="Disordered" evidence="5">
    <location>
        <begin position="589"/>
        <end position="627"/>
    </location>
</feature>
<dbReference type="Proteomes" id="UP001498398">
    <property type="component" value="Unassembled WGS sequence"/>
</dbReference>
<evidence type="ECO:0000259" key="6">
    <source>
        <dbReference type="PROSITE" id="PS50865"/>
    </source>
</evidence>